<feature type="transmembrane region" description="Helical" evidence="3">
    <location>
        <begin position="334"/>
        <end position="353"/>
    </location>
</feature>
<dbReference type="GO" id="GO:0043709">
    <property type="term" value="P:cell adhesion involved in single-species biofilm formation"/>
    <property type="evidence" value="ECO:0007669"/>
    <property type="project" value="TreeGrafter"/>
</dbReference>
<sequence length="562" mass="61328">MPCAGALAAQPQVLRAAVLTSLAGTQEVSLPHVLGPADFTPGGSRVRYRLDFELPAEAVAAAADEPLGIYVPKMSLAGRLMLNGERVGACDLGALEQLRCLHRPYLFVLPASQWRAGTNTLEFEIFATSRQMNGLSSVSIGPARVLSDGPYGWRRFAQVTVANGLAWAAFCMGGIALCVSLVLRGERLYGWFGATALAIALSNLNYTLTAPPVPPQFFSWFVFSVNQAMVPLLMLTVLSFFRRDWPWARRGLVAFMLLGPAAVWLSGSNRTVVALLYVPFMLFGPLLAAAAIRWAWRSHRKADMWMALSFFGVVAVSFIDWFRLTGRSAFEGTYFVTYVIPSTVVVMGGTLAGQLATALRTARELTATLDKRVAERTEALTLANQRLEELSTTDSLTGLANRRHFDDVLAKEWQRARRLHHPLALLMIDVDHFKQFNDTYGHLAGDDCLRQVGQILKQRLLRGSDTAARFGGEEFSVITSMDLEGALHIAELIRQDVENHPVSVDGREAVHVSVSIGLSALVPDGDHSPAQLISLADEALYRAKRAGRNCVRAAAAQCMAAA</sequence>
<dbReference type="InterPro" id="IPR029787">
    <property type="entry name" value="Nucleotide_cyclase"/>
</dbReference>
<feature type="transmembrane region" description="Helical" evidence="3">
    <location>
        <begin position="188"/>
        <end position="206"/>
    </location>
</feature>
<gene>
    <name evidence="5" type="ORF">CE154_007660</name>
</gene>
<dbReference type="PANTHER" id="PTHR45138:SF9">
    <property type="entry name" value="DIGUANYLATE CYCLASE DGCM-RELATED"/>
    <property type="match status" value="1"/>
</dbReference>
<keyword evidence="3" id="KW-0472">Membrane</keyword>
<organism evidence="5 6">
    <name type="scientific">Alicycliphilus denitrificans</name>
    <dbReference type="NCBI Taxonomy" id="179636"/>
    <lineage>
        <taxon>Bacteria</taxon>
        <taxon>Pseudomonadati</taxon>
        <taxon>Pseudomonadota</taxon>
        <taxon>Betaproteobacteria</taxon>
        <taxon>Burkholderiales</taxon>
        <taxon>Comamonadaceae</taxon>
        <taxon>Alicycliphilus</taxon>
    </lineage>
</organism>
<reference evidence="5 6" key="1">
    <citation type="submission" date="2018-09" db="EMBL/GenBank/DDBJ databases">
        <title>Genome comparison of Alicycliphilus sp. BQ1, a polyurethanolytic bacterium, with its closest phylogenetic relatives Alicycliphilus denitrificans BC and K601, unable to attack polyurethane.</title>
        <authorList>
            <person name="Loza-Tavera H."/>
            <person name="Lozano L."/>
            <person name="Cevallos M."/>
            <person name="Maya-Lucas O."/>
            <person name="Garcia-Mena J."/>
            <person name="Hernandez J."/>
        </authorList>
    </citation>
    <scope>NUCLEOTIDE SEQUENCE [LARGE SCALE GENOMIC DNA]</scope>
    <source>
        <strain evidence="5 6">BQ1</strain>
    </source>
</reference>
<evidence type="ECO:0000256" key="3">
    <source>
        <dbReference type="SAM" id="Phobius"/>
    </source>
</evidence>
<feature type="transmembrane region" description="Helical" evidence="3">
    <location>
        <begin position="218"/>
        <end position="240"/>
    </location>
</feature>
<name>A0A3R7EHP9_9BURK</name>
<dbReference type="InterPro" id="IPR000160">
    <property type="entry name" value="GGDEF_dom"/>
</dbReference>
<dbReference type="EMBL" id="NKDB02000001">
    <property type="protein sequence ID" value="RKJ99918.1"/>
    <property type="molecule type" value="Genomic_DNA"/>
</dbReference>
<comment type="catalytic activity">
    <reaction evidence="2">
        <text>2 GTP = 3',3'-c-di-GMP + 2 diphosphate</text>
        <dbReference type="Rhea" id="RHEA:24898"/>
        <dbReference type="ChEBI" id="CHEBI:33019"/>
        <dbReference type="ChEBI" id="CHEBI:37565"/>
        <dbReference type="ChEBI" id="CHEBI:58805"/>
        <dbReference type="EC" id="2.7.7.65"/>
    </reaction>
</comment>
<evidence type="ECO:0000256" key="1">
    <source>
        <dbReference type="ARBA" id="ARBA00012528"/>
    </source>
</evidence>
<dbReference type="GO" id="GO:0005886">
    <property type="term" value="C:plasma membrane"/>
    <property type="evidence" value="ECO:0007669"/>
    <property type="project" value="TreeGrafter"/>
</dbReference>
<dbReference type="Gene3D" id="3.30.70.270">
    <property type="match status" value="1"/>
</dbReference>
<keyword evidence="3" id="KW-1133">Transmembrane helix</keyword>
<evidence type="ECO:0000259" key="4">
    <source>
        <dbReference type="PROSITE" id="PS50887"/>
    </source>
</evidence>
<dbReference type="FunFam" id="3.30.70.270:FF:000001">
    <property type="entry name" value="Diguanylate cyclase domain protein"/>
    <property type="match status" value="1"/>
</dbReference>
<dbReference type="InterPro" id="IPR050469">
    <property type="entry name" value="Diguanylate_Cyclase"/>
</dbReference>
<dbReference type="AlphaFoldDB" id="A0A3R7EHP9"/>
<evidence type="ECO:0000313" key="5">
    <source>
        <dbReference type="EMBL" id="RKJ99918.1"/>
    </source>
</evidence>
<feature type="domain" description="GGDEF" evidence="4">
    <location>
        <begin position="421"/>
        <end position="556"/>
    </location>
</feature>
<feature type="transmembrane region" description="Helical" evidence="3">
    <location>
        <begin position="247"/>
        <end position="266"/>
    </location>
</feature>
<proteinExistence type="predicted"/>
<evidence type="ECO:0000313" key="6">
    <source>
        <dbReference type="Proteomes" id="UP000216225"/>
    </source>
</evidence>
<dbReference type="PANTHER" id="PTHR45138">
    <property type="entry name" value="REGULATORY COMPONENTS OF SENSORY TRANSDUCTION SYSTEM"/>
    <property type="match status" value="1"/>
</dbReference>
<dbReference type="GO" id="GO:1902201">
    <property type="term" value="P:negative regulation of bacterial-type flagellum-dependent cell motility"/>
    <property type="evidence" value="ECO:0007669"/>
    <property type="project" value="TreeGrafter"/>
</dbReference>
<dbReference type="GO" id="GO:0052621">
    <property type="term" value="F:diguanylate cyclase activity"/>
    <property type="evidence" value="ECO:0007669"/>
    <property type="project" value="UniProtKB-EC"/>
</dbReference>
<feature type="transmembrane region" description="Helical" evidence="3">
    <location>
        <begin position="164"/>
        <end position="183"/>
    </location>
</feature>
<dbReference type="Pfam" id="PF00990">
    <property type="entry name" value="GGDEF"/>
    <property type="match status" value="1"/>
</dbReference>
<evidence type="ECO:0000256" key="2">
    <source>
        <dbReference type="ARBA" id="ARBA00034247"/>
    </source>
</evidence>
<comment type="caution">
    <text evidence="5">The sequence shown here is derived from an EMBL/GenBank/DDBJ whole genome shotgun (WGS) entry which is preliminary data.</text>
</comment>
<dbReference type="NCBIfam" id="TIGR00254">
    <property type="entry name" value="GGDEF"/>
    <property type="match status" value="1"/>
</dbReference>
<accession>A0A3R7EHP9</accession>
<dbReference type="InterPro" id="IPR043128">
    <property type="entry name" value="Rev_trsase/Diguanyl_cyclase"/>
</dbReference>
<dbReference type="SMART" id="SM00267">
    <property type="entry name" value="GGDEF"/>
    <property type="match status" value="1"/>
</dbReference>
<keyword evidence="3" id="KW-0812">Transmembrane</keyword>
<feature type="transmembrane region" description="Helical" evidence="3">
    <location>
        <begin position="304"/>
        <end position="322"/>
    </location>
</feature>
<protein>
    <recommendedName>
        <fullName evidence="1">diguanylate cyclase</fullName>
        <ecNumber evidence="1">2.7.7.65</ecNumber>
    </recommendedName>
</protein>
<feature type="transmembrane region" description="Helical" evidence="3">
    <location>
        <begin position="272"/>
        <end position="292"/>
    </location>
</feature>
<dbReference type="PROSITE" id="PS50887">
    <property type="entry name" value="GGDEF"/>
    <property type="match status" value="1"/>
</dbReference>
<dbReference type="SUPFAM" id="SSF55073">
    <property type="entry name" value="Nucleotide cyclase"/>
    <property type="match status" value="1"/>
</dbReference>
<dbReference type="Proteomes" id="UP000216225">
    <property type="component" value="Unassembled WGS sequence"/>
</dbReference>
<dbReference type="EC" id="2.7.7.65" evidence="1"/>
<dbReference type="CDD" id="cd01949">
    <property type="entry name" value="GGDEF"/>
    <property type="match status" value="1"/>
</dbReference>